<dbReference type="Pfam" id="PF01022">
    <property type="entry name" value="HTH_5"/>
    <property type="match status" value="1"/>
</dbReference>
<dbReference type="EMBL" id="PISE01000003">
    <property type="protein sequence ID" value="PKG25579.1"/>
    <property type="molecule type" value="Genomic_DNA"/>
</dbReference>
<dbReference type="GO" id="GO:0003677">
    <property type="term" value="F:DNA binding"/>
    <property type="evidence" value="ECO:0007669"/>
    <property type="project" value="UniProtKB-KW"/>
</dbReference>
<sequence length="107" mass="12442">MDNTAKKHDVYQAIADPTRRKVMELLAKQDLAITDIAEQFPISRTAIVKHLHILSEAKLVTSKKAGREKLYTLSSEPLADVKEWISYYERFWENKLSMLKHLVENED</sequence>
<dbReference type="PANTHER" id="PTHR38600">
    <property type="entry name" value="TRANSCRIPTIONAL REGULATORY PROTEIN"/>
    <property type="match status" value="1"/>
</dbReference>
<name>A0A2N0Z7U0_9BACI</name>
<feature type="domain" description="HTH arsR-type" evidence="2">
    <location>
        <begin position="1"/>
        <end position="93"/>
    </location>
</feature>
<dbReference type="PANTHER" id="PTHR38600:SF1">
    <property type="entry name" value="TRANSCRIPTIONAL REGULATORY PROTEIN"/>
    <property type="match status" value="1"/>
</dbReference>
<keyword evidence="4" id="KW-1185">Reference proteome</keyword>
<dbReference type="SMART" id="SM00418">
    <property type="entry name" value="HTH_ARSR"/>
    <property type="match status" value="1"/>
</dbReference>
<proteinExistence type="predicted"/>
<evidence type="ECO:0000256" key="1">
    <source>
        <dbReference type="ARBA" id="ARBA00023125"/>
    </source>
</evidence>
<dbReference type="CDD" id="cd00090">
    <property type="entry name" value="HTH_ARSR"/>
    <property type="match status" value="1"/>
</dbReference>
<accession>A0A2N0Z7U0</accession>
<dbReference type="GO" id="GO:0003700">
    <property type="term" value="F:DNA-binding transcription factor activity"/>
    <property type="evidence" value="ECO:0007669"/>
    <property type="project" value="InterPro"/>
</dbReference>
<dbReference type="InterPro" id="IPR011991">
    <property type="entry name" value="ArsR-like_HTH"/>
</dbReference>
<organism evidence="3 4">
    <name type="scientific">Niallia nealsonii</name>
    <dbReference type="NCBI Taxonomy" id="115979"/>
    <lineage>
        <taxon>Bacteria</taxon>
        <taxon>Bacillati</taxon>
        <taxon>Bacillota</taxon>
        <taxon>Bacilli</taxon>
        <taxon>Bacillales</taxon>
        <taxon>Bacillaceae</taxon>
        <taxon>Niallia</taxon>
    </lineage>
</organism>
<evidence type="ECO:0000259" key="2">
    <source>
        <dbReference type="PROSITE" id="PS50987"/>
    </source>
</evidence>
<dbReference type="OrthoDB" id="9799175at2"/>
<dbReference type="PROSITE" id="PS50987">
    <property type="entry name" value="HTH_ARSR_2"/>
    <property type="match status" value="1"/>
</dbReference>
<dbReference type="InterPro" id="IPR001845">
    <property type="entry name" value="HTH_ArsR_DNA-bd_dom"/>
</dbReference>
<protein>
    <submittedName>
        <fullName evidence="3">Transcriptional regulator</fullName>
    </submittedName>
</protein>
<dbReference type="PRINTS" id="PR00778">
    <property type="entry name" value="HTHARSR"/>
</dbReference>
<dbReference type="InterPro" id="IPR036388">
    <property type="entry name" value="WH-like_DNA-bd_sf"/>
</dbReference>
<dbReference type="Proteomes" id="UP000233375">
    <property type="component" value="Unassembled WGS sequence"/>
</dbReference>
<reference evidence="3 4" key="1">
    <citation type="journal article" date="2003" name="Int. J. Syst. Evol. Microbiol.">
        <title>Bacillus nealsonii sp. nov., isolated from a spacecraft-assembly facility, whose spores are gamma-radiation resistant.</title>
        <authorList>
            <person name="Venkateswaran K."/>
            <person name="Kempf M."/>
            <person name="Chen F."/>
            <person name="Satomi M."/>
            <person name="Nicholson W."/>
            <person name="Kern R."/>
        </authorList>
    </citation>
    <scope>NUCLEOTIDE SEQUENCE [LARGE SCALE GENOMIC DNA]</scope>
    <source>
        <strain evidence="3 4">FO-92</strain>
    </source>
</reference>
<dbReference type="InterPro" id="IPR036390">
    <property type="entry name" value="WH_DNA-bd_sf"/>
</dbReference>
<dbReference type="Gene3D" id="1.10.10.10">
    <property type="entry name" value="Winged helix-like DNA-binding domain superfamily/Winged helix DNA-binding domain"/>
    <property type="match status" value="1"/>
</dbReference>
<evidence type="ECO:0000313" key="3">
    <source>
        <dbReference type="EMBL" id="PKG25579.1"/>
    </source>
</evidence>
<dbReference type="AlphaFoldDB" id="A0A2N0Z7U0"/>
<dbReference type="NCBIfam" id="NF033788">
    <property type="entry name" value="HTH_metalloreg"/>
    <property type="match status" value="1"/>
</dbReference>
<evidence type="ECO:0000313" key="4">
    <source>
        <dbReference type="Proteomes" id="UP000233375"/>
    </source>
</evidence>
<dbReference type="SUPFAM" id="SSF46785">
    <property type="entry name" value="Winged helix' DNA-binding domain"/>
    <property type="match status" value="1"/>
</dbReference>
<keyword evidence="1" id="KW-0238">DNA-binding</keyword>
<comment type="caution">
    <text evidence="3">The sequence shown here is derived from an EMBL/GenBank/DDBJ whole genome shotgun (WGS) entry which is preliminary data.</text>
</comment>
<dbReference type="RefSeq" id="WP_101175303.1">
    <property type="nucleotide sequence ID" value="NZ_PISE01000003.1"/>
</dbReference>
<gene>
    <name evidence="3" type="ORF">CWS01_01680</name>
</gene>